<accession>A0A7J6GUQ0</accession>
<comment type="similarity">
    <text evidence="1">Belongs to the peptidase S33 family.</text>
</comment>
<sequence>MLAALQQSPSFIVSALIRIHSPSLSTTATLSLFQPPYKHRFYHHSPRRSFQSGTAAMAAGSHTSAVAADSREHVVGKWFSAPDIRLRDHRFTVPLDYSRRHSSPKISVFAREVVAAGKEEQPLPYLLFLQGGPGFECPRPTEANGWIQKACEDYRVVLMDQRGTGLSTPLTCSSMLQLKSAEDLVDYVEHFRADSIVYDAEFIRVRLVPDAGPWTVLGQSYGGFCAVTYLSFAQEGLKQVLLTGGTPPLGSHCTADAVYTACFEQVKLQNEKYYQRYPEDIKIVQEVVKYLSESEGGGVELPSGGILTPRGLQTLGLSCLGSSAGFERLHYMFETVWDPVLVPGAPKQISYNFLDAFEKSNAFNTNPLYALLHESIYCEGASSRWSAHRIRADHDSNFDAIKAAKESRPVLFTGEMIFPWMFDEFHALKKLKDAAYILAEKDDWPPLYSINALNNNKVPVAAAVYYDDMYVNFKVAMQTASQIAGIRLWINNEFMHSGQLVTLTTLNIVQSSVLQSTTSMAGIFDALAADYNSDHVVGKWYSIPDLCLRDHRFVVPLFYSADSATAAAASSPKISIFAREVVSVGNEEKPLPYLLYLQGGPGFECPRPTEAGGWLKEACEAFRVILMDQRGTGLSTPLTYSSLLQFKSAEDLAEYAKHFRADNIVNDAEFIRICLDAGPWTVLGQSYGGFCAVTYLSFAQEGLRQVLLTGGIPPIGNGCTADAVNRACFEQVILQNEKYYKRYPEDVETVREVVNYLSESGGGVDLPSGGILTPQGLQTLGVSFLGCYAGFERLHYILERVWDPVMVPGAPKTISYNFLDTFEKLVAFKTNPLSVLLSESIFCQGASSQWSAHRIRDEFSSNFDAIRAAEEGRSVFFTGEAIFPWMFDEFNISKKLKDATDILAQKKDWPPLYNVAALNNNKVPVAASAYYDDMNVNFKQAMETASEIAGIRLLITNEYLHSGLDDPGSRVFEYLMGVLNGKKPLF</sequence>
<keyword evidence="2" id="KW-0378">Hydrolase</keyword>
<evidence type="ECO:0000313" key="6">
    <source>
        <dbReference type="Proteomes" id="UP000525078"/>
    </source>
</evidence>
<feature type="domain" description="AB hydrolase-1" evidence="3">
    <location>
        <begin position="594"/>
        <end position="750"/>
    </location>
</feature>
<gene>
    <name evidence="4" type="ORF">F8388_006607</name>
    <name evidence="5" type="ORF">G4B88_011926</name>
</gene>
<dbReference type="EMBL" id="JAATIQ010000050">
    <property type="protein sequence ID" value="KAF4392931.1"/>
    <property type="molecule type" value="Genomic_DNA"/>
</dbReference>
<dbReference type="PANTHER" id="PTHR43248:SF2">
    <property type="entry name" value="PROLYL AMINOPEPTIDASE"/>
    <property type="match status" value="1"/>
</dbReference>
<dbReference type="InterPro" id="IPR000073">
    <property type="entry name" value="AB_hydrolase_1"/>
</dbReference>
<name>A0A7J6GUQ0_CANSA</name>
<evidence type="ECO:0000313" key="4">
    <source>
        <dbReference type="EMBL" id="KAF4386652.1"/>
    </source>
</evidence>
<comment type="caution">
    <text evidence="4">The sequence shown here is derived from an EMBL/GenBank/DDBJ whole genome shotgun (WGS) entry which is preliminary data.</text>
</comment>
<keyword evidence="7" id="KW-1185">Reference proteome</keyword>
<dbReference type="InterPro" id="IPR051601">
    <property type="entry name" value="Serine_prot/Carboxylest_S33"/>
</dbReference>
<dbReference type="InterPro" id="IPR029058">
    <property type="entry name" value="AB_hydrolase_fold"/>
</dbReference>
<dbReference type="PANTHER" id="PTHR43248">
    <property type="entry name" value="2-SUCCINYL-6-HYDROXY-2,4-CYCLOHEXADIENE-1-CARBOXYLATE SYNTHASE"/>
    <property type="match status" value="1"/>
</dbReference>
<dbReference type="Gene3D" id="3.40.50.1820">
    <property type="entry name" value="alpha/beta hydrolase"/>
    <property type="match status" value="2"/>
</dbReference>
<evidence type="ECO:0000256" key="1">
    <source>
        <dbReference type="ARBA" id="ARBA00010088"/>
    </source>
</evidence>
<organism evidence="4 6">
    <name type="scientific">Cannabis sativa</name>
    <name type="common">Hemp</name>
    <name type="synonym">Marijuana</name>
    <dbReference type="NCBI Taxonomy" id="3483"/>
    <lineage>
        <taxon>Eukaryota</taxon>
        <taxon>Viridiplantae</taxon>
        <taxon>Streptophyta</taxon>
        <taxon>Embryophyta</taxon>
        <taxon>Tracheophyta</taxon>
        <taxon>Spermatophyta</taxon>
        <taxon>Magnoliopsida</taxon>
        <taxon>eudicotyledons</taxon>
        <taxon>Gunneridae</taxon>
        <taxon>Pentapetalae</taxon>
        <taxon>rosids</taxon>
        <taxon>fabids</taxon>
        <taxon>Rosales</taxon>
        <taxon>Cannabaceae</taxon>
        <taxon>Cannabis</taxon>
    </lineage>
</organism>
<dbReference type="EMBL" id="JAATIP010000041">
    <property type="protein sequence ID" value="KAF4386652.1"/>
    <property type="molecule type" value="Genomic_DNA"/>
</dbReference>
<dbReference type="PRINTS" id="PR00793">
    <property type="entry name" value="PROAMNOPTASE"/>
</dbReference>
<dbReference type="GO" id="GO:0008233">
    <property type="term" value="F:peptidase activity"/>
    <property type="evidence" value="ECO:0007669"/>
    <property type="project" value="InterPro"/>
</dbReference>
<dbReference type="Pfam" id="PF00561">
    <property type="entry name" value="Abhydrolase_1"/>
    <property type="match status" value="2"/>
</dbReference>
<evidence type="ECO:0000256" key="2">
    <source>
        <dbReference type="ARBA" id="ARBA00022801"/>
    </source>
</evidence>
<dbReference type="SUPFAM" id="SSF53474">
    <property type="entry name" value="alpha/beta-Hydrolases"/>
    <property type="match status" value="2"/>
</dbReference>
<dbReference type="GO" id="GO:0006508">
    <property type="term" value="P:proteolysis"/>
    <property type="evidence" value="ECO:0007669"/>
    <property type="project" value="InterPro"/>
</dbReference>
<dbReference type="AlphaFoldDB" id="A0A7J6GUQ0"/>
<dbReference type="Proteomes" id="UP000583929">
    <property type="component" value="Unassembled WGS sequence"/>
</dbReference>
<evidence type="ECO:0000313" key="7">
    <source>
        <dbReference type="Proteomes" id="UP000583929"/>
    </source>
</evidence>
<evidence type="ECO:0000259" key="3">
    <source>
        <dbReference type="Pfam" id="PF00561"/>
    </source>
</evidence>
<dbReference type="InterPro" id="IPR002410">
    <property type="entry name" value="Peptidase_S33"/>
</dbReference>
<protein>
    <recommendedName>
        <fullName evidence="3">AB hydrolase-1 domain-containing protein</fullName>
    </recommendedName>
</protein>
<evidence type="ECO:0000313" key="5">
    <source>
        <dbReference type="EMBL" id="KAF4392931.1"/>
    </source>
</evidence>
<dbReference type="Proteomes" id="UP000525078">
    <property type="component" value="Unassembled WGS sequence"/>
</dbReference>
<reference evidence="6 7" key="1">
    <citation type="journal article" date="2020" name="bioRxiv">
        <title>Sequence and annotation of 42 cannabis genomes reveals extensive copy number variation in cannabinoid synthesis and pathogen resistance genes.</title>
        <authorList>
            <person name="Mckernan K.J."/>
            <person name="Helbert Y."/>
            <person name="Kane L.T."/>
            <person name="Ebling H."/>
            <person name="Zhang L."/>
            <person name="Liu B."/>
            <person name="Eaton Z."/>
            <person name="Mclaughlin S."/>
            <person name="Kingan S."/>
            <person name="Baybayan P."/>
            <person name="Concepcion G."/>
            <person name="Jordan M."/>
            <person name="Riva A."/>
            <person name="Barbazuk W."/>
            <person name="Harkins T."/>
        </authorList>
    </citation>
    <scope>NUCLEOTIDE SEQUENCE [LARGE SCALE GENOMIC DNA]</scope>
    <source>
        <strain evidence="6 7">cv. Jamaican Lion 4</strain>
        <strain evidence="5">Father</strain>
        <strain evidence="4">Mother</strain>
        <tissue evidence="4">Leaf</tissue>
    </source>
</reference>
<proteinExistence type="inferred from homology"/>
<feature type="domain" description="AB hydrolase-1" evidence="3">
    <location>
        <begin position="125"/>
        <end position="281"/>
    </location>
</feature>